<comment type="caution">
    <text evidence="6">The sequence shown here is derived from an EMBL/GenBank/DDBJ whole genome shotgun (WGS) entry which is preliminary data.</text>
</comment>
<dbReference type="Gene3D" id="1.10.10.60">
    <property type="entry name" value="Homeodomain-like"/>
    <property type="match status" value="1"/>
</dbReference>
<gene>
    <name evidence="6" type="ORF">ACFSCY_22205</name>
</gene>
<keyword evidence="1" id="KW-0805">Transcription regulation</keyword>
<dbReference type="Proteomes" id="UP001597145">
    <property type="component" value="Unassembled WGS sequence"/>
</dbReference>
<dbReference type="PANTHER" id="PTHR30055">
    <property type="entry name" value="HTH-TYPE TRANSCRIPTIONAL REGULATOR RUTR"/>
    <property type="match status" value="1"/>
</dbReference>
<feature type="DNA-binding region" description="H-T-H motif" evidence="4">
    <location>
        <begin position="37"/>
        <end position="56"/>
    </location>
</feature>
<dbReference type="Pfam" id="PF00440">
    <property type="entry name" value="TetR_N"/>
    <property type="match status" value="1"/>
</dbReference>
<dbReference type="InterPro" id="IPR050109">
    <property type="entry name" value="HTH-type_TetR-like_transc_reg"/>
</dbReference>
<dbReference type="Pfam" id="PF17754">
    <property type="entry name" value="TetR_C_14"/>
    <property type="match status" value="1"/>
</dbReference>
<evidence type="ECO:0000256" key="2">
    <source>
        <dbReference type="ARBA" id="ARBA00023125"/>
    </source>
</evidence>
<dbReference type="Gene3D" id="1.10.357.10">
    <property type="entry name" value="Tetracycline Repressor, domain 2"/>
    <property type="match status" value="1"/>
</dbReference>
<dbReference type="SUPFAM" id="SSF46689">
    <property type="entry name" value="Homeodomain-like"/>
    <property type="match status" value="1"/>
</dbReference>
<dbReference type="PANTHER" id="PTHR30055:SF238">
    <property type="entry name" value="MYCOFACTOCIN BIOSYNTHESIS TRANSCRIPTIONAL REGULATOR MFTR-RELATED"/>
    <property type="match status" value="1"/>
</dbReference>
<keyword evidence="3" id="KW-0804">Transcription</keyword>
<keyword evidence="2 4" id="KW-0238">DNA-binding</keyword>
<dbReference type="PROSITE" id="PS50977">
    <property type="entry name" value="HTH_TETR_2"/>
    <property type="match status" value="1"/>
</dbReference>
<dbReference type="InterPro" id="IPR001647">
    <property type="entry name" value="HTH_TetR"/>
</dbReference>
<keyword evidence="7" id="KW-1185">Reference proteome</keyword>
<dbReference type="InterPro" id="IPR041347">
    <property type="entry name" value="MftR_C"/>
</dbReference>
<evidence type="ECO:0000259" key="5">
    <source>
        <dbReference type="PROSITE" id="PS50977"/>
    </source>
</evidence>
<proteinExistence type="predicted"/>
<dbReference type="InterPro" id="IPR009057">
    <property type="entry name" value="Homeodomain-like_sf"/>
</dbReference>
<sequence length="209" mass="22253">MTRGTDGLRERKKRATRIALSWAAIRLAVEHGVDGVRVEDIAESAGVSLRTFRNYFSSKAEAIAARHADRAMLIAEELRARPADEPLWTAITAAVLARFAVDLDGAGERGTSTEPDQQWIAGVRLMVSDPALQGELQKANAAAQAALAEAIAERTATGPNEIGPQLVAAAVGAALTVATDQWMRTDPPTSLAALLREVLQRLESGLPIP</sequence>
<evidence type="ECO:0000313" key="7">
    <source>
        <dbReference type="Proteomes" id="UP001597145"/>
    </source>
</evidence>
<evidence type="ECO:0000256" key="3">
    <source>
        <dbReference type="ARBA" id="ARBA00023163"/>
    </source>
</evidence>
<name>A0ABW4FP36_9PSEU</name>
<accession>A0ABW4FP36</accession>
<reference evidence="7" key="1">
    <citation type="journal article" date="2019" name="Int. J. Syst. Evol. Microbiol.">
        <title>The Global Catalogue of Microorganisms (GCM) 10K type strain sequencing project: providing services to taxonomists for standard genome sequencing and annotation.</title>
        <authorList>
            <consortium name="The Broad Institute Genomics Platform"/>
            <consortium name="The Broad Institute Genome Sequencing Center for Infectious Disease"/>
            <person name="Wu L."/>
            <person name="Ma J."/>
        </authorList>
    </citation>
    <scope>NUCLEOTIDE SEQUENCE [LARGE SCALE GENOMIC DNA]</scope>
    <source>
        <strain evidence="7">JCM 12165</strain>
    </source>
</reference>
<feature type="domain" description="HTH tetR-type" evidence="5">
    <location>
        <begin position="14"/>
        <end position="74"/>
    </location>
</feature>
<organism evidence="6 7">
    <name type="scientific">Pseudonocardia aurantiaca</name>
    <dbReference type="NCBI Taxonomy" id="75290"/>
    <lineage>
        <taxon>Bacteria</taxon>
        <taxon>Bacillati</taxon>
        <taxon>Actinomycetota</taxon>
        <taxon>Actinomycetes</taxon>
        <taxon>Pseudonocardiales</taxon>
        <taxon>Pseudonocardiaceae</taxon>
        <taxon>Pseudonocardia</taxon>
    </lineage>
</organism>
<dbReference type="RefSeq" id="WP_343980775.1">
    <property type="nucleotide sequence ID" value="NZ_BAAAJG010000012.1"/>
</dbReference>
<evidence type="ECO:0000313" key="6">
    <source>
        <dbReference type="EMBL" id="MFD1532148.1"/>
    </source>
</evidence>
<evidence type="ECO:0000256" key="4">
    <source>
        <dbReference type="PROSITE-ProRule" id="PRU00335"/>
    </source>
</evidence>
<protein>
    <submittedName>
        <fullName evidence="6">TetR family transcriptional regulator</fullName>
    </submittedName>
</protein>
<dbReference type="EMBL" id="JBHUCP010000017">
    <property type="protein sequence ID" value="MFD1532148.1"/>
    <property type="molecule type" value="Genomic_DNA"/>
</dbReference>
<evidence type="ECO:0000256" key="1">
    <source>
        <dbReference type="ARBA" id="ARBA00023015"/>
    </source>
</evidence>